<comment type="caution">
    <text evidence="1">The sequence shown here is derived from an EMBL/GenBank/DDBJ whole genome shotgun (WGS) entry which is preliminary data.</text>
</comment>
<name>A0ACB8CZD0_DERSI</name>
<dbReference type="EMBL" id="CM023473">
    <property type="protein sequence ID" value="KAH7954665.1"/>
    <property type="molecule type" value="Genomic_DNA"/>
</dbReference>
<gene>
    <name evidence="1" type="ORF">HPB49_020716</name>
</gene>
<sequence>MALWIQSNVVRPADVPSDHPDEVHDWSGWPLFPPNKNAHQKRAIVPSLPTKVPHVTLLNKYEFLLPKMEPLIYTQGRLMQPAPSFRCTNLVDDLQYTVWLSFMDATGGECVGQYTHPDSPHPGSSWNGRVLSFSRLKLYSNDCFTTKPPPITLKCNNSYRIQVNVGIVDNSGHILSSSVVRQFVGACFVAVTHFSIKSRILLPILPSGESMQQCVFLHGDLAKRPYRLEDFRGPLEEAGFIKNITGIGAFQMNHIWLVKLRSKADKDAMVKTGGLQVKGGFCAVIDPIQQDVTVKVHWVDFAVQNESVRQALSNFGDVLEVSNDNWSVAGFEHATSTTRVVRMRLKEGVELDDLPHLFKFGTGTVLLVAPGRSPLCLRCRRQGHIRRDCQTPRCGVCRVFGHESQDCARSYARVTKMVIPTDDVQENIMDAEEAGKSAPNSNTRKHESKDKETDAKKAGGTMPDSQDLIKATEERAQTGCKQEAPLFSEASEEEDMSDCTETTTEEEKADATAATAVRGKRLRTGIPKLTEDSTERKVKRLELERQWQRVAGAKGKTYVLEVRSASSSPVRGQRRDK</sequence>
<accession>A0ACB8CZD0</accession>
<proteinExistence type="predicted"/>
<protein>
    <submittedName>
        <fullName evidence="1">Uncharacterized protein</fullName>
    </submittedName>
</protein>
<reference evidence="1" key="1">
    <citation type="submission" date="2020-05" db="EMBL/GenBank/DDBJ databases">
        <title>Large-scale comparative analyses of tick genomes elucidate their genetic diversity and vector capacities.</title>
        <authorList>
            <person name="Jia N."/>
            <person name="Wang J."/>
            <person name="Shi W."/>
            <person name="Du L."/>
            <person name="Sun Y."/>
            <person name="Zhan W."/>
            <person name="Jiang J."/>
            <person name="Wang Q."/>
            <person name="Zhang B."/>
            <person name="Ji P."/>
            <person name="Sakyi L.B."/>
            <person name="Cui X."/>
            <person name="Yuan T."/>
            <person name="Jiang B."/>
            <person name="Yang W."/>
            <person name="Lam T.T.-Y."/>
            <person name="Chang Q."/>
            <person name="Ding S."/>
            <person name="Wang X."/>
            <person name="Zhu J."/>
            <person name="Ruan X."/>
            <person name="Zhao L."/>
            <person name="Wei J."/>
            <person name="Que T."/>
            <person name="Du C."/>
            <person name="Cheng J."/>
            <person name="Dai P."/>
            <person name="Han X."/>
            <person name="Huang E."/>
            <person name="Gao Y."/>
            <person name="Liu J."/>
            <person name="Shao H."/>
            <person name="Ye R."/>
            <person name="Li L."/>
            <person name="Wei W."/>
            <person name="Wang X."/>
            <person name="Wang C."/>
            <person name="Yang T."/>
            <person name="Huo Q."/>
            <person name="Li W."/>
            <person name="Guo W."/>
            <person name="Chen H."/>
            <person name="Zhou L."/>
            <person name="Ni X."/>
            <person name="Tian J."/>
            <person name="Zhou Y."/>
            <person name="Sheng Y."/>
            <person name="Liu T."/>
            <person name="Pan Y."/>
            <person name="Xia L."/>
            <person name="Li J."/>
            <person name="Zhao F."/>
            <person name="Cao W."/>
        </authorList>
    </citation>
    <scope>NUCLEOTIDE SEQUENCE</scope>
    <source>
        <strain evidence="1">Dsil-2018</strain>
    </source>
</reference>
<evidence type="ECO:0000313" key="2">
    <source>
        <dbReference type="Proteomes" id="UP000821865"/>
    </source>
</evidence>
<dbReference type="Proteomes" id="UP000821865">
    <property type="component" value="Chromosome 4"/>
</dbReference>
<organism evidence="1 2">
    <name type="scientific">Dermacentor silvarum</name>
    <name type="common">Tick</name>
    <dbReference type="NCBI Taxonomy" id="543639"/>
    <lineage>
        <taxon>Eukaryota</taxon>
        <taxon>Metazoa</taxon>
        <taxon>Ecdysozoa</taxon>
        <taxon>Arthropoda</taxon>
        <taxon>Chelicerata</taxon>
        <taxon>Arachnida</taxon>
        <taxon>Acari</taxon>
        <taxon>Parasitiformes</taxon>
        <taxon>Ixodida</taxon>
        <taxon>Ixodoidea</taxon>
        <taxon>Ixodidae</taxon>
        <taxon>Rhipicephalinae</taxon>
        <taxon>Dermacentor</taxon>
    </lineage>
</organism>
<evidence type="ECO:0000313" key="1">
    <source>
        <dbReference type="EMBL" id="KAH7954665.1"/>
    </source>
</evidence>
<keyword evidence="2" id="KW-1185">Reference proteome</keyword>